<gene>
    <name evidence="3" type="ORF">JDA50_15695</name>
</gene>
<dbReference type="RefSeq" id="WP_196257336.1">
    <property type="nucleotide sequence ID" value="NZ_CP139262.1"/>
</dbReference>
<organism evidence="3 4">
    <name type="scientific">Acinetobacter pittii</name>
    <name type="common">Acinetobacter genomosp. 3</name>
    <dbReference type="NCBI Taxonomy" id="48296"/>
    <lineage>
        <taxon>Bacteria</taxon>
        <taxon>Pseudomonadati</taxon>
        <taxon>Pseudomonadota</taxon>
        <taxon>Gammaproteobacteria</taxon>
        <taxon>Moraxellales</taxon>
        <taxon>Moraxellaceae</taxon>
        <taxon>Acinetobacter</taxon>
        <taxon>Acinetobacter calcoaceticus/baumannii complex</taxon>
    </lineage>
</organism>
<dbReference type="Proteomes" id="UP000660083">
    <property type="component" value="Unassembled WGS sequence"/>
</dbReference>
<evidence type="ECO:0000313" key="4">
    <source>
        <dbReference type="Proteomes" id="UP000660083"/>
    </source>
</evidence>
<name>A0A8I1KXT3_ACIPI</name>
<dbReference type="EMBL" id="JAEFCT010000013">
    <property type="protein sequence ID" value="MBK1445859.1"/>
    <property type="molecule type" value="Genomic_DNA"/>
</dbReference>
<sequence>MQDLISKLPTNLPAWAYVIIILGLAIVFWLIARATGNSKKETNTFSNINQSGTGNVQQITNTLNNKEDK</sequence>
<evidence type="ECO:0000256" key="1">
    <source>
        <dbReference type="SAM" id="MobiDB-lite"/>
    </source>
</evidence>
<feature type="region of interest" description="Disordered" evidence="1">
    <location>
        <begin position="44"/>
        <end position="69"/>
    </location>
</feature>
<comment type="caution">
    <text evidence="3">The sequence shown here is derived from an EMBL/GenBank/DDBJ whole genome shotgun (WGS) entry which is preliminary data.</text>
</comment>
<accession>A0A8I1KXT3</accession>
<keyword evidence="2" id="KW-1133">Transmembrane helix</keyword>
<evidence type="ECO:0000313" key="3">
    <source>
        <dbReference type="EMBL" id="MBK1445859.1"/>
    </source>
</evidence>
<proteinExistence type="predicted"/>
<protein>
    <submittedName>
        <fullName evidence="3">Uncharacterized protein</fullName>
    </submittedName>
</protein>
<evidence type="ECO:0000256" key="2">
    <source>
        <dbReference type="SAM" id="Phobius"/>
    </source>
</evidence>
<dbReference type="AlphaFoldDB" id="A0A8I1KXT3"/>
<reference evidence="3" key="1">
    <citation type="submission" date="2020-12" db="EMBL/GenBank/DDBJ databases">
        <authorList>
            <person name="Chopjitt P."/>
        </authorList>
    </citation>
    <scope>NUCLEOTIDE SEQUENCE</scope>
    <source>
        <strain evidence="3">AP1</strain>
    </source>
</reference>
<keyword evidence="2" id="KW-0472">Membrane</keyword>
<keyword evidence="2" id="KW-0812">Transmembrane</keyword>
<feature type="transmembrane region" description="Helical" evidence="2">
    <location>
        <begin position="12"/>
        <end position="32"/>
    </location>
</feature>